<keyword evidence="3" id="KW-1185">Reference proteome</keyword>
<evidence type="ECO:0000259" key="1">
    <source>
        <dbReference type="Pfam" id="PF14216"/>
    </source>
</evidence>
<dbReference type="STRING" id="1183438.GKIL_4107"/>
<gene>
    <name evidence="2" type="ORF">GKIL_4107</name>
</gene>
<proteinExistence type="predicted"/>
<feature type="domain" description="DUF4326" evidence="1">
    <location>
        <begin position="7"/>
        <end position="95"/>
    </location>
</feature>
<protein>
    <recommendedName>
        <fullName evidence="1">DUF4326 domain-containing protein</fullName>
    </recommendedName>
</protein>
<reference evidence="2 3" key="1">
    <citation type="journal article" date="2013" name="PLoS ONE">
        <title>Cultivation and Complete Genome Sequencing of Gloeobacter kilaueensis sp. nov., from a Lava Cave in Kilauea Caldera, Hawai'i.</title>
        <authorList>
            <person name="Saw J.H."/>
            <person name="Schatz M."/>
            <person name="Brown M.V."/>
            <person name="Kunkel D.D."/>
            <person name="Foster J.S."/>
            <person name="Shick H."/>
            <person name="Christensen S."/>
            <person name="Hou S."/>
            <person name="Wan X."/>
            <person name="Donachie S.P."/>
        </authorList>
    </citation>
    <scope>NUCLEOTIDE SEQUENCE [LARGE SCALE GENOMIC DNA]</scope>
    <source>
        <strain evidence="3">JS</strain>
    </source>
</reference>
<dbReference type="Proteomes" id="UP000017396">
    <property type="component" value="Chromosome"/>
</dbReference>
<dbReference type="eggNOG" id="COG4474">
    <property type="taxonomic scope" value="Bacteria"/>
</dbReference>
<dbReference type="EMBL" id="CP003587">
    <property type="protein sequence ID" value="AGY60353.1"/>
    <property type="molecule type" value="Genomic_DNA"/>
</dbReference>
<evidence type="ECO:0000313" key="3">
    <source>
        <dbReference type="Proteomes" id="UP000017396"/>
    </source>
</evidence>
<dbReference type="Pfam" id="PF14216">
    <property type="entry name" value="DUF4326"/>
    <property type="match status" value="1"/>
</dbReference>
<sequence length="129" mass="14929">MQIRVINKHYEPVAGEYIGRPSVLGNPFVLGQDGNRQEVIEKYRRWLWQKLKQGGPVLDELCRLQQLAYQRELVLVCWCKRPDREVACHGDVLKQAIEWLDRRERGVSEPGVQAQLPNAVAQQLSLLEL</sequence>
<evidence type="ECO:0000313" key="2">
    <source>
        <dbReference type="EMBL" id="AGY60353.1"/>
    </source>
</evidence>
<dbReference type="RefSeq" id="WP_023175694.1">
    <property type="nucleotide sequence ID" value="NC_022600.1"/>
</dbReference>
<dbReference type="OrthoDB" id="572639at2"/>
<dbReference type="AlphaFoldDB" id="U5QNB4"/>
<accession>U5QNB4</accession>
<dbReference type="KEGG" id="glj:GKIL_4107"/>
<dbReference type="HOGENOM" id="CLU_145372_2_0_3"/>
<dbReference type="InterPro" id="IPR025475">
    <property type="entry name" value="DUF4326"/>
</dbReference>
<organism evidence="2 3">
    <name type="scientific">Gloeobacter kilaueensis (strain ATCC BAA-2537 / CCAP 1431/1 / ULC 316 / JS1)</name>
    <dbReference type="NCBI Taxonomy" id="1183438"/>
    <lineage>
        <taxon>Bacteria</taxon>
        <taxon>Bacillati</taxon>
        <taxon>Cyanobacteriota</taxon>
        <taxon>Cyanophyceae</taxon>
        <taxon>Gloeobacterales</taxon>
        <taxon>Gloeobacteraceae</taxon>
        <taxon>Gloeobacter</taxon>
    </lineage>
</organism>
<name>U5QNB4_GLOK1</name>